<keyword evidence="1" id="KW-0378">Hydrolase</keyword>
<name>A0ACC5RBR6_9HYPH</name>
<protein>
    <submittedName>
        <fullName evidence="1">SGNH/GDSL hydrolase family protein</fullName>
    </submittedName>
</protein>
<dbReference type="Proteomes" id="UP000616151">
    <property type="component" value="Unassembled WGS sequence"/>
</dbReference>
<sequence>MLRSLLVAIGAALILVAILSWQNIMSAGVGQMTDGWDRLLAYYSQEPISLPGIVTDESELKALVPKMIEADVGLINSPYKETQTERTQLTRRDGECESPRANLDEVAFFLRSNLFEPLAPIAVHHAREAKLPVELVRFFQDYGRGAHKLSTNAAGERVTVPFLEGPRKVLVAGDSAAFGPMLDDSGTLASRLQAKDSTRQYVNVGVPGASSEQVLCNLTRAASRYQGQVEEVIYLYSEDDFAADQKFGTPEAVITAIKALAPNVVPTKVTVVYVPSLYNIVPELTRYRGYAGERVPNPQTQREQLKKSVAGAGYIWLDMGDIALERSRSQGNAFSVFDSFADPRSLSAQGINNLVEKFTLPVPSETLALTTAPNPEDQTVAATGLENQLRKQSAALDDIRAAAARAAKNNRLKREVGDILKKLKNELAEGQ</sequence>
<dbReference type="EMBL" id="JAENHL010000008">
    <property type="protein sequence ID" value="MBK1870063.1"/>
    <property type="molecule type" value="Genomic_DNA"/>
</dbReference>
<comment type="caution">
    <text evidence="1">The sequence shown here is derived from an EMBL/GenBank/DDBJ whole genome shotgun (WGS) entry which is preliminary data.</text>
</comment>
<evidence type="ECO:0000313" key="1">
    <source>
        <dbReference type="EMBL" id="MBK1870063.1"/>
    </source>
</evidence>
<accession>A0ACC5RBR6</accession>
<keyword evidence="2" id="KW-1185">Reference proteome</keyword>
<evidence type="ECO:0000313" key="2">
    <source>
        <dbReference type="Proteomes" id="UP000616151"/>
    </source>
</evidence>
<gene>
    <name evidence="1" type="ORF">JHL16_27100</name>
</gene>
<reference evidence="1" key="1">
    <citation type="submission" date="2021-01" db="EMBL/GenBank/DDBJ databases">
        <authorList>
            <person name="Sun Q."/>
        </authorList>
    </citation>
    <scope>NUCLEOTIDE SEQUENCE</scope>
    <source>
        <strain evidence="1">YIM B02566</strain>
    </source>
</reference>
<proteinExistence type="predicted"/>
<organism evidence="1 2">
    <name type="scientific">Taklimakanibacter albus</name>
    <dbReference type="NCBI Taxonomy" id="2800327"/>
    <lineage>
        <taxon>Bacteria</taxon>
        <taxon>Pseudomonadati</taxon>
        <taxon>Pseudomonadota</taxon>
        <taxon>Alphaproteobacteria</taxon>
        <taxon>Hyphomicrobiales</taxon>
        <taxon>Aestuariivirgaceae</taxon>
        <taxon>Taklimakanibacter</taxon>
    </lineage>
</organism>